<keyword evidence="8" id="KW-1185">Reference proteome</keyword>
<dbReference type="Gene3D" id="1.10.150.120">
    <property type="entry name" value="[2Fe-2S]-binding domain"/>
    <property type="match status" value="1"/>
</dbReference>
<proteinExistence type="predicted"/>
<dbReference type="SUPFAM" id="SSF54292">
    <property type="entry name" value="2Fe-2S ferredoxin-like"/>
    <property type="match status" value="1"/>
</dbReference>
<dbReference type="PROSITE" id="PS51085">
    <property type="entry name" value="2FE2S_FER_2"/>
    <property type="match status" value="1"/>
</dbReference>
<dbReference type="InterPro" id="IPR012675">
    <property type="entry name" value="Beta-grasp_dom_sf"/>
</dbReference>
<dbReference type="AlphaFoldDB" id="A0AAE3VNY7"/>
<gene>
    <name evidence="7" type="ORF">J2S73_001884</name>
</gene>
<keyword evidence="3 7" id="KW-0560">Oxidoreductase</keyword>
<evidence type="ECO:0000256" key="3">
    <source>
        <dbReference type="ARBA" id="ARBA00023002"/>
    </source>
</evidence>
<dbReference type="PANTHER" id="PTHR44379">
    <property type="entry name" value="OXIDOREDUCTASE WITH IRON-SULFUR SUBUNIT"/>
    <property type="match status" value="1"/>
</dbReference>
<dbReference type="Proteomes" id="UP001229244">
    <property type="component" value="Unassembled WGS sequence"/>
</dbReference>
<keyword evidence="5" id="KW-0411">Iron-sulfur</keyword>
<evidence type="ECO:0000256" key="4">
    <source>
        <dbReference type="ARBA" id="ARBA00023004"/>
    </source>
</evidence>
<keyword evidence="4" id="KW-0408">Iron</keyword>
<dbReference type="GO" id="GO:0046872">
    <property type="term" value="F:metal ion binding"/>
    <property type="evidence" value="ECO:0007669"/>
    <property type="project" value="UniProtKB-KW"/>
</dbReference>
<dbReference type="PROSITE" id="PS00197">
    <property type="entry name" value="2FE2S_FER_1"/>
    <property type="match status" value="1"/>
</dbReference>
<name>A0AAE3VNY7_9HYPH</name>
<comment type="caution">
    <text evidence="7">The sequence shown here is derived from an EMBL/GenBank/DDBJ whole genome shotgun (WGS) entry which is preliminary data.</text>
</comment>
<dbReference type="GO" id="GO:0051537">
    <property type="term" value="F:2 iron, 2 sulfur cluster binding"/>
    <property type="evidence" value="ECO:0007669"/>
    <property type="project" value="UniProtKB-KW"/>
</dbReference>
<dbReference type="InterPro" id="IPR006058">
    <property type="entry name" value="2Fe2S_fd_BS"/>
</dbReference>
<dbReference type="Pfam" id="PF01799">
    <property type="entry name" value="Fer2_2"/>
    <property type="match status" value="1"/>
</dbReference>
<dbReference type="InterPro" id="IPR036884">
    <property type="entry name" value="2Fe-2S-bd_dom_sf"/>
</dbReference>
<dbReference type="SUPFAM" id="SSF47741">
    <property type="entry name" value="CO dehydrogenase ISP C-domain like"/>
    <property type="match status" value="1"/>
</dbReference>
<evidence type="ECO:0000256" key="5">
    <source>
        <dbReference type="ARBA" id="ARBA00023014"/>
    </source>
</evidence>
<dbReference type="Pfam" id="PF00111">
    <property type="entry name" value="Fer2"/>
    <property type="match status" value="1"/>
</dbReference>
<keyword evidence="2" id="KW-0479">Metal-binding</keyword>
<dbReference type="PANTHER" id="PTHR44379:SF8">
    <property type="entry name" value="XANTHINE DEHYDROGENASE IRON-SULFUR-BINDING SUBUNIT XDHC-RELATED"/>
    <property type="match status" value="1"/>
</dbReference>
<dbReference type="InterPro" id="IPR002888">
    <property type="entry name" value="2Fe-2S-bd"/>
</dbReference>
<dbReference type="InterPro" id="IPR051452">
    <property type="entry name" value="Diverse_Oxidoreductases"/>
</dbReference>
<evidence type="ECO:0000256" key="1">
    <source>
        <dbReference type="ARBA" id="ARBA00022714"/>
    </source>
</evidence>
<feature type="domain" description="2Fe-2S ferredoxin-type" evidence="6">
    <location>
        <begin position="1"/>
        <end position="77"/>
    </location>
</feature>
<dbReference type="InterPro" id="IPR036010">
    <property type="entry name" value="2Fe-2S_ferredoxin-like_sf"/>
</dbReference>
<dbReference type="Gene3D" id="3.10.20.30">
    <property type="match status" value="1"/>
</dbReference>
<dbReference type="InterPro" id="IPR001041">
    <property type="entry name" value="2Fe-2S_ferredoxin-type"/>
</dbReference>
<protein>
    <submittedName>
        <fullName evidence="7">Carbon-monoxide dehydrogenase small subunit</fullName>
        <ecNumber evidence="7">1.2.7.4</ecNumber>
    </submittedName>
</protein>
<dbReference type="GO" id="GO:0043885">
    <property type="term" value="F:anaerobic carbon-monoxide dehydrogenase activity"/>
    <property type="evidence" value="ECO:0007669"/>
    <property type="project" value="UniProtKB-EC"/>
</dbReference>
<dbReference type="EC" id="1.2.7.4" evidence="7"/>
<keyword evidence="1" id="KW-0001">2Fe-2S</keyword>
<evidence type="ECO:0000313" key="8">
    <source>
        <dbReference type="Proteomes" id="UP001229244"/>
    </source>
</evidence>
<accession>A0AAE3VNY7</accession>
<evidence type="ECO:0000313" key="7">
    <source>
        <dbReference type="EMBL" id="MDQ0315427.1"/>
    </source>
</evidence>
<sequence>MSLRVVVNHEERTVASAPLTPLSTVLREEFALTGTKEVCGEGFCGACTVLVDGAPAVSCLVPVGLVEGRRVETVESLAVGEDLSALQAAMIETDAVQCGMCFPGILMTLTGFFSERPDADEEEIRSALAGNICRCTGYEAIVEAALSIRGAGAAASAVEAAS</sequence>
<organism evidence="7 8">
    <name type="scientific">Amorphus orientalis</name>
    <dbReference type="NCBI Taxonomy" id="649198"/>
    <lineage>
        <taxon>Bacteria</taxon>
        <taxon>Pseudomonadati</taxon>
        <taxon>Pseudomonadota</taxon>
        <taxon>Alphaproteobacteria</taxon>
        <taxon>Hyphomicrobiales</taxon>
        <taxon>Amorphaceae</taxon>
        <taxon>Amorphus</taxon>
    </lineage>
</organism>
<reference evidence="7" key="1">
    <citation type="submission" date="2023-07" db="EMBL/GenBank/DDBJ databases">
        <title>Genomic Encyclopedia of Type Strains, Phase IV (KMG-IV): sequencing the most valuable type-strain genomes for metagenomic binning, comparative biology and taxonomic classification.</title>
        <authorList>
            <person name="Goeker M."/>
        </authorList>
    </citation>
    <scope>NUCLEOTIDE SEQUENCE</scope>
    <source>
        <strain evidence="7">DSM 21202</strain>
    </source>
</reference>
<dbReference type="EMBL" id="JAUSUL010000002">
    <property type="protein sequence ID" value="MDQ0315427.1"/>
    <property type="molecule type" value="Genomic_DNA"/>
</dbReference>
<dbReference type="RefSeq" id="WP_306885259.1">
    <property type="nucleotide sequence ID" value="NZ_JAUSUL010000002.1"/>
</dbReference>
<evidence type="ECO:0000256" key="2">
    <source>
        <dbReference type="ARBA" id="ARBA00022723"/>
    </source>
</evidence>
<evidence type="ECO:0000259" key="6">
    <source>
        <dbReference type="PROSITE" id="PS51085"/>
    </source>
</evidence>